<evidence type="ECO:0000313" key="10">
    <source>
        <dbReference type="EMBL" id="SFM31117.1"/>
    </source>
</evidence>
<dbReference type="OrthoDB" id="9812260at2"/>
<dbReference type="PANTHER" id="PTHR46663:SF2">
    <property type="entry name" value="GGDEF DOMAIN-CONTAINING PROTEIN"/>
    <property type="match status" value="1"/>
</dbReference>
<dbReference type="GO" id="GO:0007165">
    <property type="term" value="P:signal transduction"/>
    <property type="evidence" value="ECO:0007669"/>
    <property type="project" value="UniProtKB-ARBA"/>
</dbReference>
<dbReference type="Pfam" id="PF00990">
    <property type="entry name" value="GGDEF"/>
    <property type="match status" value="1"/>
</dbReference>
<dbReference type="SUPFAM" id="SSF55785">
    <property type="entry name" value="PYP-like sensor domain (PAS domain)"/>
    <property type="match status" value="1"/>
</dbReference>
<keyword evidence="11" id="KW-1185">Reference proteome</keyword>
<dbReference type="FunFam" id="3.30.70.270:FF:000001">
    <property type="entry name" value="Diguanylate cyclase domain protein"/>
    <property type="match status" value="1"/>
</dbReference>
<dbReference type="SMART" id="SM00267">
    <property type="entry name" value="GGDEF"/>
    <property type="match status" value="1"/>
</dbReference>
<protein>
    <submittedName>
        <fullName evidence="10">Diguanylate cyclase (GGDEF) domain-containing protein</fullName>
    </submittedName>
</protein>
<feature type="domain" description="GGDEF" evidence="9">
    <location>
        <begin position="469"/>
        <end position="602"/>
    </location>
</feature>
<feature type="transmembrane region" description="Helical" evidence="6">
    <location>
        <begin position="267"/>
        <end position="290"/>
    </location>
</feature>
<name>A0A1I4PTM4_ECTMO</name>
<reference evidence="10 11" key="1">
    <citation type="submission" date="2016-10" db="EMBL/GenBank/DDBJ databases">
        <authorList>
            <person name="de Groot N.N."/>
        </authorList>
    </citation>
    <scope>NUCLEOTIDE SEQUENCE [LARGE SCALE GENOMIC DNA]</scope>
    <source>
        <strain evidence="10 11">DSM 4180</strain>
    </source>
</reference>
<dbReference type="Gene3D" id="3.30.450.20">
    <property type="entry name" value="PAS domain"/>
    <property type="match status" value="1"/>
</dbReference>
<feature type="signal peptide" evidence="7">
    <location>
        <begin position="1"/>
        <end position="28"/>
    </location>
</feature>
<dbReference type="InterPro" id="IPR042240">
    <property type="entry name" value="CHASE_sf"/>
</dbReference>
<dbReference type="InterPro" id="IPR035965">
    <property type="entry name" value="PAS-like_dom_sf"/>
</dbReference>
<dbReference type="NCBIfam" id="TIGR00254">
    <property type="entry name" value="GGDEF"/>
    <property type="match status" value="1"/>
</dbReference>
<feature type="domain" description="CHASE" evidence="8">
    <location>
        <begin position="113"/>
        <end position="194"/>
    </location>
</feature>
<dbReference type="Pfam" id="PF03924">
    <property type="entry name" value="CHASE"/>
    <property type="match status" value="1"/>
</dbReference>
<keyword evidence="4 6" id="KW-1133">Transmembrane helix</keyword>
<dbReference type="InterPro" id="IPR043128">
    <property type="entry name" value="Rev_trsase/Diguanyl_cyclase"/>
</dbReference>
<keyword evidence="7" id="KW-0732">Signal</keyword>
<dbReference type="EMBL" id="FOUO01000002">
    <property type="protein sequence ID" value="SFM31117.1"/>
    <property type="molecule type" value="Genomic_DNA"/>
</dbReference>
<gene>
    <name evidence="10" type="ORF">SAMN05421721_102230</name>
</gene>
<dbReference type="CDD" id="cd01949">
    <property type="entry name" value="GGDEF"/>
    <property type="match status" value="1"/>
</dbReference>
<accession>A0A1I4PTM4</accession>
<organism evidence="10 11">
    <name type="scientific">Ectothiorhodospira mobilis</name>
    <dbReference type="NCBI Taxonomy" id="195064"/>
    <lineage>
        <taxon>Bacteria</taxon>
        <taxon>Pseudomonadati</taxon>
        <taxon>Pseudomonadota</taxon>
        <taxon>Gammaproteobacteria</taxon>
        <taxon>Chromatiales</taxon>
        <taxon>Ectothiorhodospiraceae</taxon>
        <taxon>Ectothiorhodospira</taxon>
    </lineage>
</organism>
<evidence type="ECO:0000256" key="2">
    <source>
        <dbReference type="ARBA" id="ARBA00004370"/>
    </source>
</evidence>
<dbReference type="SMART" id="SM01079">
    <property type="entry name" value="CHASE"/>
    <property type="match status" value="1"/>
</dbReference>
<dbReference type="Proteomes" id="UP000199556">
    <property type="component" value="Unassembled WGS sequence"/>
</dbReference>
<comment type="cofactor">
    <cofactor evidence="1">
        <name>Mg(2+)</name>
        <dbReference type="ChEBI" id="CHEBI:18420"/>
    </cofactor>
</comment>
<evidence type="ECO:0000256" key="6">
    <source>
        <dbReference type="SAM" id="Phobius"/>
    </source>
</evidence>
<feature type="chain" id="PRO_5011504706" evidence="7">
    <location>
        <begin position="29"/>
        <end position="616"/>
    </location>
</feature>
<dbReference type="Gene3D" id="3.30.70.270">
    <property type="match status" value="1"/>
</dbReference>
<dbReference type="GO" id="GO:0016020">
    <property type="term" value="C:membrane"/>
    <property type="evidence" value="ECO:0007669"/>
    <property type="project" value="UniProtKB-SubCell"/>
</dbReference>
<dbReference type="Pfam" id="PF08448">
    <property type="entry name" value="PAS_4"/>
    <property type="match status" value="1"/>
</dbReference>
<evidence type="ECO:0000256" key="7">
    <source>
        <dbReference type="SAM" id="SignalP"/>
    </source>
</evidence>
<dbReference type="InterPro" id="IPR029787">
    <property type="entry name" value="Nucleotide_cyclase"/>
</dbReference>
<evidence type="ECO:0000259" key="9">
    <source>
        <dbReference type="PROSITE" id="PS50887"/>
    </source>
</evidence>
<comment type="subcellular location">
    <subcellularLocation>
        <location evidence="2">Membrane</location>
    </subcellularLocation>
</comment>
<evidence type="ECO:0000313" key="11">
    <source>
        <dbReference type="Proteomes" id="UP000199556"/>
    </source>
</evidence>
<evidence type="ECO:0000256" key="5">
    <source>
        <dbReference type="ARBA" id="ARBA00023136"/>
    </source>
</evidence>
<dbReference type="InterPro" id="IPR000160">
    <property type="entry name" value="GGDEF_dom"/>
</dbReference>
<dbReference type="Gene3D" id="3.30.450.350">
    <property type="entry name" value="CHASE domain"/>
    <property type="match status" value="1"/>
</dbReference>
<dbReference type="AlphaFoldDB" id="A0A1I4PTM4"/>
<dbReference type="InterPro" id="IPR013656">
    <property type="entry name" value="PAS_4"/>
</dbReference>
<dbReference type="PROSITE" id="PS50839">
    <property type="entry name" value="CHASE"/>
    <property type="match status" value="1"/>
</dbReference>
<sequence length="616" mass="67952">MPPNPFSHPCAYKALAAGLLGAALTAGAFWVADNAWAHRLEDQARARVLQELTTYRARLEGELSATVHLTLVLSTYAGIHPDLDRKEFEHIAAALHARRPDVIRNITLAPDNVIRYVYPREGNEAVLGMDLYHHPEQGDSVRRMMAEGRTVLAGPWPLRQGGQALLIRTPVYLEGPDGRRYWGLSSIPVNLEAIQGRARLGDVQRRLEIALRGRDGLGAQGAVFYGDPALFHGNTVRQAVAVTGGRWEMAARPRQGWAAWTGRPGAWYLAGGVLVLMAGLLSWNLTYQALRLRESERRYRAQGERLRAIIRAMPDIFFILDAQGRYLEIFGGTDEAGYHQDYNGLVGLSVKDVLPADKARLFLDHIRQVLATGQTQTLEYTLAAADVGLDESNGPVGPQWFEGRATPLDAQVMGRPAVLWLAVNITQRKKAQEDMRHMALHDPLTGLANRSLLRDRVEHALAQARRSGHGVALMFIDLDDFKPVNDRLGHDAGDRMLCEVAHRLMGAVRASDTVARVGGDEFVVLLEDLEHRDRVREVATKILEILSRPVEIKGRVLRIGCSIGIGLYPQDGDGYEALMGSADQALYCAKHRGKARFWPAGPASDPDDRTPDPAGA</sequence>
<dbReference type="PROSITE" id="PS50887">
    <property type="entry name" value="GGDEF"/>
    <property type="match status" value="1"/>
</dbReference>
<dbReference type="InterPro" id="IPR052163">
    <property type="entry name" value="DGC-Regulatory_Protein"/>
</dbReference>
<dbReference type="PANTHER" id="PTHR46663">
    <property type="entry name" value="DIGUANYLATE CYCLASE DGCT-RELATED"/>
    <property type="match status" value="1"/>
</dbReference>
<dbReference type="STRING" id="195064.SAMN05421721_102230"/>
<dbReference type="InterPro" id="IPR006189">
    <property type="entry name" value="CHASE_dom"/>
</dbReference>
<keyword evidence="3 6" id="KW-0812">Transmembrane</keyword>
<keyword evidence="5 6" id="KW-0472">Membrane</keyword>
<evidence type="ECO:0000256" key="4">
    <source>
        <dbReference type="ARBA" id="ARBA00022989"/>
    </source>
</evidence>
<dbReference type="RefSeq" id="WP_090483628.1">
    <property type="nucleotide sequence ID" value="NZ_FOUO01000002.1"/>
</dbReference>
<evidence type="ECO:0000256" key="3">
    <source>
        <dbReference type="ARBA" id="ARBA00022692"/>
    </source>
</evidence>
<dbReference type="GO" id="GO:0003824">
    <property type="term" value="F:catalytic activity"/>
    <property type="evidence" value="ECO:0007669"/>
    <property type="project" value="UniProtKB-ARBA"/>
</dbReference>
<evidence type="ECO:0000259" key="8">
    <source>
        <dbReference type="PROSITE" id="PS50839"/>
    </source>
</evidence>
<proteinExistence type="predicted"/>
<dbReference type="SUPFAM" id="SSF55073">
    <property type="entry name" value="Nucleotide cyclase"/>
    <property type="match status" value="1"/>
</dbReference>
<evidence type="ECO:0000256" key="1">
    <source>
        <dbReference type="ARBA" id="ARBA00001946"/>
    </source>
</evidence>